<organism evidence="3 4">
    <name type="scientific">Propionibacterium freudenreichii subsp. shermanii (strain ATCC 9614 / DSM 4902 / CIP 103027 / NCIMB 8099 / CIRM-BIA1)</name>
    <dbReference type="NCBI Taxonomy" id="754252"/>
    <lineage>
        <taxon>Bacteria</taxon>
        <taxon>Bacillati</taxon>
        <taxon>Actinomycetota</taxon>
        <taxon>Actinomycetes</taxon>
        <taxon>Propionibacteriales</taxon>
        <taxon>Propionibacteriaceae</taxon>
        <taxon>Propionibacterium</taxon>
    </lineage>
</organism>
<gene>
    <name evidence="3" type="ordered locus">PFREUD_04110</name>
</gene>
<evidence type="ECO:0000256" key="1">
    <source>
        <dbReference type="ARBA" id="ARBA00004328"/>
    </source>
</evidence>
<evidence type="ECO:0000313" key="3">
    <source>
        <dbReference type="EMBL" id="CBL55946.1"/>
    </source>
</evidence>
<dbReference type="Pfam" id="PF05065">
    <property type="entry name" value="Phage_capsid"/>
    <property type="match status" value="1"/>
</dbReference>
<dbReference type="NCBIfam" id="TIGR01554">
    <property type="entry name" value="major_cap_HK97"/>
    <property type="match status" value="1"/>
</dbReference>
<dbReference type="RefSeq" id="WP_013160338.1">
    <property type="nucleotide sequence ID" value="NC_014215.1"/>
</dbReference>
<dbReference type="Gene3D" id="3.30.2320.10">
    <property type="entry name" value="hypothetical protein PF0899 domain"/>
    <property type="match status" value="1"/>
</dbReference>
<dbReference type="InterPro" id="IPR024455">
    <property type="entry name" value="Phage_capsid"/>
</dbReference>
<name>D7GIM4_PROFC</name>
<dbReference type="KEGG" id="pfr:PFREUD_04110"/>
<sequence length="295" mass="30855">MAITGITGMLAKGQPQAWLPEGFGQLVIQPVQAMSAAIQAIGSTQANANSNSYRVPVVKTDPSAAWVAEGEEIPASEQDLDEDADRFHKLAGLTIVSSELANDSNPDAAEQVGLGLARDIARKLDGAFFGSRGASENQPRGLGDITGVNAIATDTTAWQSLDPFTSATYAAENVGAQLAAFVANPNDALAIAQLKDQTGSNRPLLGTDPTTATKRLIDGVPLLTSPAVAAGNVWGLPGLGQVLIVVREDVKLVRDESVFFTSDRVALRATMRVTTLFPHPAAIQRISLKTADKAS</sequence>
<dbReference type="Proteomes" id="UP000000936">
    <property type="component" value="Chromosome"/>
</dbReference>
<dbReference type="EMBL" id="FN806773">
    <property type="protein sequence ID" value="CBL55946.1"/>
    <property type="molecule type" value="Genomic_DNA"/>
</dbReference>
<keyword evidence="4" id="KW-1185">Reference proteome</keyword>
<dbReference type="eggNOG" id="COG4653">
    <property type="taxonomic scope" value="Bacteria"/>
</dbReference>
<evidence type="ECO:0000313" key="4">
    <source>
        <dbReference type="Proteomes" id="UP000000936"/>
    </source>
</evidence>
<dbReference type="SUPFAM" id="SSF56563">
    <property type="entry name" value="Major capsid protein gp5"/>
    <property type="match status" value="1"/>
</dbReference>
<dbReference type="InterPro" id="IPR054612">
    <property type="entry name" value="Phage_capsid-like_C"/>
</dbReference>
<comment type="subcellular location">
    <subcellularLocation>
        <location evidence="1">Virion</location>
    </subcellularLocation>
</comment>
<dbReference type="Gene3D" id="3.30.2400.10">
    <property type="entry name" value="Major capsid protein gp5"/>
    <property type="match status" value="1"/>
</dbReference>
<dbReference type="AlphaFoldDB" id="D7GIM4"/>
<feature type="domain" description="Phage capsid-like C-terminal" evidence="2">
    <location>
        <begin position="20"/>
        <end position="285"/>
    </location>
</feature>
<dbReference type="STRING" id="754252.PFREUD_04110"/>
<dbReference type="HOGENOM" id="CLU_086338_0_0_11"/>
<accession>D7GIM4</accession>
<evidence type="ECO:0000259" key="2">
    <source>
        <dbReference type="Pfam" id="PF05065"/>
    </source>
</evidence>
<protein>
    <submittedName>
        <fullName evidence="3">Phage major capsid protein, HK97 family</fullName>
    </submittedName>
</protein>
<reference evidence="3 4" key="1">
    <citation type="journal article" date="2010" name="PLoS ONE">
        <title>The complete genome of Propionibacterium freudenreichii CIRM-BIA1, a hardy actinobacterium with food and probiotic applications.</title>
        <authorList>
            <person name="Falentin H."/>
            <person name="Deutsch S.M."/>
            <person name="Jan G."/>
            <person name="Loux V."/>
            <person name="Thierry A."/>
            <person name="Parayre S."/>
            <person name="Maillard M.B."/>
            <person name="Dherbecourt J."/>
            <person name="Cousin F.J."/>
            <person name="Jardin J."/>
            <person name="Siguier P."/>
            <person name="Couloux A."/>
            <person name="Barbe V."/>
            <person name="Vacherie B."/>
            <person name="Wincker P."/>
            <person name="Gibrat J.F."/>
            <person name="Gaillardin C."/>
            <person name="Lortal S."/>
        </authorList>
    </citation>
    <scope>NUCLEOTIDE SEQUENCE [LARGE SCALE GENOMIC DNA]</scope>
    <source>
        <strain evidence="4">ATCC 9614 / DSM 4902 / CIP 103027 / NCIMB 8099 / CIRM-BIA1</strain>
    </source>
</reference>
<proteinExistence type="predicted"/>